<reference evidence="3 4" key="1">
    <citation type="submission" date="2016-10" db="EMBL/GenBank/DDBJ databases">
        <title>Draft genome sequences of four alkaliphilic bacteria belonging to the Anaerobacillus genus.</title>
        <authorList>
            <person name="Bassil N.M."/>
            <person name="Lloyd J.R."/>
        </authorList>
    </citation>
    <scope>NUCLEOTIDE SEQUENCE [LARGE SCALE GENOMIC DNA]</scope>
    <source>
        <strain evidence="3 4">DSM 22531</strain>
    </source>
</reference>
<protein>
    <recommendedName>
        <fullName evidence="1">RmlD-like substrate binding domain-containing protein</fullName>
    </recommendedName>
</protein>
<dbReference type="OrthoDB" id="9803892at2"/>
<name>A0A1S2M5W1_9BACI</name>
<comment type="caution">
    <text evidence="3">The sequence shown here is derived from an EMBL/GenBank/DDBJ whole genome shotgun (WGS) entry which is preliminary data.</text>
</comment>
<dbReference type="STRING" id="472963.BKP45_13200"/>
<accession>A0A1S2M5W1</accession>
<sequence length="102" mass="11556">MNSFVVIKADNVFKNTSFCLLTSFIVFMENQFSLNDGIYHVSNLGACSWFEFARFIFLESGYDPSLVKPVSTKEYGAISERPKFSIMSNEALINEGIKPLRP</sequence>
<dbReference type="InterPro" id="IPR029903">
    <property type="entry name" value="RmlD-like-bd"/>
</dbReference>
<evidence type="ECO:0000259" key="1">
    <source>
        <dbReference type="Pfam" id="PF04321"/>
    </source>
</evidence>
<evidence type="ECO:0000313" key="4">
    <source>
        <dbReference type="Proteomes" id="UP000180057"/>
    </source>
</evidence>
<dbReference type="EMBL" id="MLQS01000017">
    <property type="protein sequence ID" value="OIJ19996.1"/>
    <property type="molecule type" value="Genomic_DNA"/>
</dbReference>
<gene>
    <name evidence="3" type="ORF">BKP45_13200</name>
    <name evidence="2" type="ORF">BKP45_18915</name>
</gene>
<evidence type="ECO:0000313" key="2">
    <source>
        <dbReference type="EMBL" id="OIJ18517.1"/>
    </source>
</evidence>
<dbReference type="Gene3D" id="3.90.25.10">
    <property type="entry name" value="UDP-galactose 4-epimerase, domain 1"/>
    <property type="match status" value="1"/>
</dbReference>
<dbReference type="SUPFAM" id="SSF51735">
    <property type="entry name" value="NAD(P)-binding Rossmann-fold domains"/>
    <property type="match status" value="1"/>
</dbReference>
<dbReference type="Pfam" id="PF04321">
    <property type="entry name" value="RmlD_sub_bind"/>
    <property type="match status" value="1"/>
</dbReference>
<keyword evidence="4" id="KW-1185">Reference proteome</keyword>
<dbReference type="AlphaFoldDB" id="A0A1S2M5W1"/>
<dbReference type="InterPro" id="IPR036291">
    <property type="entry name" value="NAD(P)-bd_dom_sf"/>
</dbReference>
<evidence type="ECO:0000313" key="3">
    <source>
        <dbReference type="EMBL" id="OIJ19996.1"/>
    </source>
</evidence>
<dbReference type="Proteomes" id="UP000180057">
    <property type="component" value="Unassembled WGS sequence"/>
</dbReference>
<organism evidence="3 4">
    <name type="scientific">Anaerobacillus alkalidiazotrophicus</name>
    <dbReference type="NCBI Taxonomy" id="472963"/>
    <lineage>
        <taxon>Bacteria</taxon>
        <taxon>Bacillati</taxon>
        <taxon>Bacillota</taxon>
        <taxon>Bacilli</taxon>
        <taxon>Bacillales</taxon>
        <taxon>Bacillaceae</taxon>
        <taxon>Anaerobacillus</taxon>
    </lineage>
</organism>
<proteinExistence type="predicted"/>
<feature type="domain" description="RmlD-like substrate binding" evidence="1">
    <location>
        <begin position="20"/>
        <end position="100"/>
    </location>
</feature>
<dbReference type="EMBL" id="MLQS01000030">
    <property type="protein sequence ID" value="OIJ18517.1"/>
    <property type="molecule type" value="Genomic_DNA"/>
</dbReference>